<dbReference type="Proteomes" id="UP000569732">
    <property type="component" value="Unassembled WGS sequence"/>
</dbReference>
<dbReference type="InterPro" id="IPR017946">
    <property type="entry name" value="PLC-like_Pdiesterase_TIM-brl"/>
</dbReference>
<dbReference type="PANTHER" id="PTHR37957">
    <property type="entry name" value="BLR7070 PROTEIN"/>
    <property type="match status" value="1"/>
</dbReference>
<protein>
    <submittedName>
        <fullName evidence="3">Esterase-like activity of phytase family protein</fullName>
    </submittedName>
</protein>
<dbReference type="InterPro" id="IPR030395">
    <property type="entry name" value="GP_PDE_dom"/>
</dbReference>
<evidence type="ECO:0000313" key="4">
    <source>
        <dbReference type="Proteomes" id="UP000569732"/>
    </source>
</evidence>
<dbReference type="GO" id="GO:0006629">
    <property type="term" value="P:lipid metabolic process"/>
    <property type="evidence" value="ECO:0007669"/>
    <property type="project" value="InterPro"/>
</dbReference>
<evidence type="ECO:0000313" key="3">
    <source>
        <dbReference type="EMBL" id="NYZ64368.1"/>
    </source>
</evidence>
<keyword evidence="4" id="KW-1185">Reference proteome</keyword>
<dbReference type="RefSeq" id="WP_180566410.1">
    <property type="nucleotide sequence ID" value="NZ_JACCKB010000001.1"/>
</dbReference>
<dbReference type="Pfam" id="PF03009">
    <property type="entry name" value="GDPD"/>
    <property type="match status" value="2"/>
</dbReference>
<dbReference type="Gene3D" id="3.20.20.190">
    <property type="entry name" value="Phosphatidylinositol (PI) phosphodiesterase"/>
    <property type="match status" value="2"/>
</dbReference>
<feature type="chain" id="PRO_5033068976" evidence="1">
    <location>
        <begin position="27"/>
        <end position="841"/>
    </location>
</feature>
<sequence length="841" mass="93479">MTYLKHSTLVLSATLGLAACQQPAHFTTNSEANGQSSAITQPTLVGFAKLPADSFADGPVSGGQLGSNNINGQQLPFKKQPVQGFSAVLKEKDGRLLALSDNGYGTLETSADYLLRLYTLKPDYKTQVGKGSGKVKVDGFISLRDPNKQVPFAIVNQFTEERLLTGADFDVESVQRAPDGSLWIGDEFGPFLLHFDKDGILLEPPYRLPNFASDLTNKAKYLNSPQNPYLEEGSAVRVMNAVAQHAKQQGAQFRPVFSPYHVMLQDNNPKVTHYARDKGTPEGLKLAASGVFSVSSMQKAGYPVVTWTVNDKPRMLELMKLGVDGIISDRPDLLLQAVQEFDANHDGKPGDYLTREGLIDSSKFDAQGHRGGRNLRPENTLPAMEVALDNLMTTLETDTGITKDGQLILNHDPYIEAAKCRRRDKSEYTEDNQALIKDLTAKQIQQQFICDKTFRGDSQQNNPALSPVTETFVKTKRLPSVYVMPTLQQLFDFVTFYQDYYTSGPGKYHPQAVKRRKVAATARFNIETKINPRSDKDKHGYVYKDRTVDAKTFASNLARLIRKNNLVERADIQSFDFSTLLEVQKNYPAIRTVYLVGDFPNVGPDADDGTNLQDENGKNTPWLSGLYWPYRNTALVDGISIKRSGGFEGLAISKDGKRLLAMLELPVLSHNNNENKKPADNKKRNLLISEFDLLTKQFTGKQYYYPMDHKSVAIGAFKMINATQGLVVERDASQGDLNGYKKVHLITLKENGQVEKQELVDLLTIADPHNLAMGETGDVGIGNNQFAFSFETIENIVILDKNHIALLNDNNYPFSVGRHVTTNKPDDNEIIVIQLPEGLLQ</sequence>
<dbReference type="Pfam" id="PF13449">
    <property type="entry name" value="Phytase-like"/>
    <property type="match status" value="2"/>
</dbReference>
<reference evidence="3 4" key="1">
    <citation type="submission" date="2020-07" db="EMBL/GenBank/DDBJ databases">
        <title>Endozoicomonas sp. nov., isolated from sediment.</title>
        <authorList>
            <person name="Gu T."/>
        </authorList>
    </citation>
    <scope>NUCLEOTIDE SEQUENCE [LARGE SCALE GENOMIC DNA]</scope>
    <source>
        <strain evidence="3 4">SM1973</strain>
    </source>
</reference>
<proteinExistence type="predicted"/>
<evidence type="ECO:0000256" key="1">
    <source>
        <dbReference type="SAM" id="SignalP"/>
    </source>
</evidence>
<dbReference type="SUPFAM" id="SSF51695">
    <property type="entry name" value="PLC-like phosphodiesterases"/>
    <property type="match status" value="2"/>
</dbReference>
<dbReference type="GO" id="GO:0008081">
    <property type="term" value="F:phosphoric diester hydrolase activity"/>
    <property type="evidence" value="ECO:0007669"/>
    <property type="project" value="InterPro"/>
</dbReference>
<dbReference type="InterPro" id="IPR027372">
    <property type="entry name" value="Phytase-like_dom"/>
</dbReference>
<dbReference type="PANTHER" id="PTHR37957:SF1">
    <property type="entry name" value="PHYTASE-LIKE DOMAIN-CONTAINING PROTEIN"/>
    <property type="match status" value="1"/>
</dbReference>
<keyword evidence="1" id="KW-0732">Signal</keyword>
<accession>A0A853I0U2</accession>
<comment type="caution">
    <text evidence="3">The sequence shown here is derived from an EMBL/GenBank/DDBJ whole genome shotgun (WGS) entry which is preliminary data.</text>
</comment>
<feature type="domain" description="GP-PDE" evidence="2">
    <location>
        <begin position="364"/>
        <end position="699"/>
    </location>
</feature>
<dbReference type="AlphaFoldDB" id="A0A853I0U2"/>
<feature type="signal peptide" evidence="1">
    <location>
        <begin position="1"/>
        <end position="26"/>
    </location>
</feature>
<dbReference type="EMBL" id="JACCKB010000001">
    <property type="protein sequence ID" value="NYZ64368.1"/>
    <property type="molecule type" value="Genomic_DNA"/>
</dbReference>
<gene>
    <name evidence="3" type="ORF">H0A36_00010</name>
</gene>
<name>A0A853I0U2_9GAMM</name>
<dbReference type="PROSITE" id="PS51704">
    <property type="entry name" value="GP_PDE"/>
    <property type="match status" value="1"/>
</dbReference>
<evidence type="ECO:0000259" key="2">
    <source>
        <dbReference type="PROSITE" id="PS51704"/>
    </source>
</evidence>
<dbReference type="PROSITE" id="PS51257">
    <property type="entry name" value="PROKAR_LIPOPROTEIN"/>
    <property type="match status" value="1"/>
</dbReference>
<organism evidence="3 4">
    <name type="scientific">Spartinivicinus marinus</name>
    <dbReference type="NCBI Taxonomy" id="2994442"/>
    <lineage>
        <taxon>Bacteria</taxon>
        <taxon>Pseudomonadati</taxon>
        <taxon>Pseudomonadota</taxon>
        <taxon>Gammaproteobacteria</taxon>
        <taxon>Oceanospirillales</taxon>
        <taxon>Zooshikellaceae</taxon>
        <taxon>Spartinivicinus</taxon>
    </lineage>
</organism>